<dbReference type="Proteomes" id="UP001162992">
    <property type="component" value="Chromosome 11"/>
</dbReference>
<keyword evidence="2" id="KW-1185">Reference proteome</keyword>
<comment type="caution">
    <text evidence="1">The sequence shown here is derived from an EMBL/GenBank/DDBJ whole genome shotgun (WGS) entry which is preliminary data.</text>
</comment>
<evidence type="ECO:0000313" key="1">
    <source>
        <dbReference type="EMBL" id="KAJ7538813.1"/>
    </source>
</evidence>
<sequence length="120" mass="13180">MYVMLCTRPDLAYSISSLSQFLSNPGPVHWKALMKVMKYVQATKHLSICYGGSQFANILEGYTDADWAGDIDTKRSTSGFVFLLNQGPISWNSRKQTSVALSSTESEYIAATNATKEAIG</sequence>
<protein>
    <submittedName>
        <fullName evidence="1">Uncharacterized protein</fullName>
    </submittedName>
</protein>
<name>A0ACC2C9U4_DIPCM</name>
<accession>A0ACC2C9U4</accession>
<dbReference type="EMBL" id="CM055102">
    <property type="protein sequence ID" value="KAJ7538813.1"/>
    <property type="molecule type" value="Genomic_DNA"/>
</dbReference>
<organism evidence="1 2">
    <name type="scientific">Diphasiastrum complanatum</name>
    <name type="common">Issler's clubmoss</name>
    <name type="synonym">Lycopodium complanatum</name>
    <dbReference type="NCBI Taxonomy" id="34168"/>
    <lineage>
        <taxon>Eukaryota</taxon>
        <taxon>Viridiplantae</taxon>
        <taxon>Streptophyta</taxon>
        <taxon>Embryophyta</taxon>
        <taxon>Tracheophyta</taxon>
        <taxon>Lycopodiopsida</taxon>
        <taxon>Lycopodiales</taxon>
        <taxon>Lycopodiaceae</taxon>
        <taxon>Lycopodioideae</taxon>
        <taxon>Diphasiastrum</taxon>
    </lineage>
</organism>
<evidence type="ECO:0000313" key="2">
    <source>
        <dbReference type="Proteomes" id="UP001162992"/>
    </source>
</evidence>
<gene>
    <name evidence="1" type="ORF">O6H91_11G063800</name>
</gene>
<proteinExistence type="predicted"/>
<reference evidence="2" key="1">
    <citation type="journal article" date="2024" name="Proc. Natl. Acad. Sci. U.S.A.">
        <title>Extraordinary preservation of gene collinearity over three hundred million years revealed in homosporous lycophytes.</title>
        <authorList>
            <person name="Li C."/>
            <person name="Wickell D."/>
            <person name="Kuo L.Y."/>
            <person name="Chen X."/>
            <person name="Nie B."/>
            <person name="Liao X."/>
            <person name="Peng D."/>
            <person name="Ji J."/>
            <person name="Jenkins J."/>
            <person name="Williams M."/>
            <person name="Shu S."/>
            <person name="Plott C."/>
            <person name="Barry K."/>
            <person name="Rajasekar S."/>
            <person name="Grimwood J."/>
            <person name="Han X."/>
            <person name="Sun S."/>
            <person name="Hou Z."/>
            <person name="He W."/>
            <person name="Dai G."/>
            <person name="Sun C."/>
            <person name="Schmutz J."/>
            <person name="Leebens-Mack J.H."/>
            <person name="Li F.W."/>
            <person name="Wang L."/>
        </authorList>
    </citation>
    <scope>NUCLEOTIDE SEQUENCE [LARGE SCALE GENOMIC DNA]</scope>
    <source>
        <strain evidence="2">cv. PW_Plant_1</strain>
    </source>
</reference>